<dbReference type="EMBL" id="MU151102">
    <property type="protein sequence ID" value="KAF9450545.1"/>
    <property type="molecule type" value="Genomic_DNA"/>
</dbReference>
<name>A0A9P5XJ76_9AGAR</name>
<protein>
    <submittedName>
        <fullName evidence="2">Uncharacterized protein</fullName>
    </submittedName>
</protein>
<gene>
    <name evidence="2" type="ORF">P691DRAFT_758053</name>
</gene>
<organism evidence="2 3">
    <name type="scientific">Macrolepiota fuliginosa MF-IS2</name>
    <dbReference type="NCBI Taxonomy" id="1400762"/>
    <lineage>
        <taxon>Eukaryota</taxon>
        <taxon>Fungi</taxon>
        <taxon>Dikarya</taxon>
        <taxon>Basidiomycota</taxon>
        <taxon>Agaricomycotina</taxon>
        <taxon>Agaricomycetes</taxon>
        <taxon>Agaricomycetidae</taxon>
        <taxon>Agaricales</taxon>
        <taxon>Agaricineae</taxon>
        <taxon>Agaricaceae</taxon>
        <taxon>Macrolepiota</taxon>
    </lineage>
</organism>
<sequence>MPSSNDNKLVSTAPAPGYTKTVIGKDMPKTKSSSSTPTSSSGQSSTSTRDPNPMSASNYAKMAKAMGLPFTSPVRPTF</sequence>
<proteinExistence type="predicted"/>
<feature type="compositionally biased region" description="Low complexity" evidence="1">
    <location>
        <begin position="30"/>
        <end position="48"/>
    </location>
</feature>
<reference evidence="2" key="1">
    <citation type="submission" date="2020-11" db="EMBL/GenBank/DDBJ databases">
        <authorList>
            <consortium name="DOE Joint Genome Institute"/>
            <person name="Ahrendt S."/>
            <person name="Riley R."/>
            <person name="Andreopoulos W."/>
            <person name="Labutti K."/>
            <person name="Pangilinan J."/>
            <person name="Ruiz-Duenas F.J."/>
            <person name="Barrasa J.M."/>
            <person name="Sanchez-Garcia M."/>
            <person name="Camarero S."/>
            <person name="Miyauchi S."/>
            <person name="Serrano A."/>
            <person name="Linde D."/>
            <person name="Babiker R."/>
            <person name="Drula E."/>
            <person name="Ayuso-Fernandez I."/>
            <person name="Pacheco R."/>
            <person name="Padilla G."/>
            <person name="Ferreira P."/>
            <person name="Barriuso J."/>
            <person name="Kellner H."/>
            <person name="Castanera R."/>
            <person name="Alfaro M."/>
            <person name="Ramirez L."/>
            <person name="Pisabarro A.G."/>
            <person name="Kuo A."/>
            <person name="Tritt A."/>
            <person name="Lipzen A."/>
            <person name="He G."/>
            <person name="Yan M."/>
            <person name="Ng V."/>
            <person name="Cullen D."/>
            <person name="Martin F."/>
            <person name="Rosso M.-N."/>
            <person name="Henrissat B."/>
            <person name="Hibbett D."/>
            <person name="Martinez A.T."/>
            <person name="Grigoriev I.V."/>
        </authorList>
    </citation>
    <scope>NUCLEOTIDE SEQUENCE</scope>
    <source>
        <strain evidence="2">MF-IS2</strain>
    </source>
</reference>
<evidence type="ECO:0000313" key="3">
    <source>
        <dbReference type="Proteomes" id="UP000807342"/>
    </source>
</evidence>
<comment type="caution">
    <text evidence="2">The sequence shown here is derived from an EMBL/GenBank/DDBJ whole genome shotgun (WGS) entry which is preliminary data.</text>
</comment>
<accession>A0A9P5XJ76</accession>
<evidence type="ECO:0000313" key="2">
    <source>
        <dbReference type="EMBL" id="KAF9450545.1"/>
    </source>
</evidence>
<feature type="region of interest" description="Disordered" evidence="1">
    <location>
        <begin position="1"/>
        <end position="60"/>
    </location>
</feature>
<dbReference type="Proteomes" id="UP000807342">
    <property type="component" value="Unassembled WGS sequence"/>
</dbReference>
<dbReference type="AlphaFoldDB" id="A0A9P5XJ76"/>
<evidence type="ECO:0000256" key="1">
    <source>
        <dbReference type="SAM" id="MobiDB-lite"/>
    </source>
</evidence>
<feature type="compositionally biased region" description="Polar residues" evidence="1">
    <location>
        <begin position="1"/>
        <end position="10"/>
    </location>
</feature>
<keyword evidence="3" id="KW-1185">Reference proteome</keyword>